<dbReference type="Pfam" id="PF00072">
    <property type="entry name" value="Response_reg"/>
    <property type="match status" value="1"/>
</dbReference>
<dbReference type="InterPro" id="IPR011006">
    <property type="entry name" value="CheY-like_superfamily"/>
</dbReference>
<dbReference type="AlphaFoldDB" id="A0A3S9UX82"/>
<name>A0A3S9UX82_9BACL</name>
<dbReference type="Proteomes" id="UP000270678">
    <property type="component" value="Chromosome"/>
</dbReference>
<evidence type="ECO:0000256" key="2">
    <source>
        <dbReference type="SAM" id="Coils"/>
    </source>
</evidence>
<organism evidence="5 6">
    <name type="scientific">Paenibacillus lutimineralis</name>
    <dbReference type="NCBI Taxonomy" id="2707005"/>
    <lineage>
        <taxon>Bacteria</taxon>
        <taxon>Bacillati</taxon>
        <taxon>Bacillota</taxon>
        <taxon>Bacilli</taxon>
        <taxon>Bacillales</taxon>
        <taxon>Paenibacillaceae</taxon>
        <taxon>Paenibacillus</taxon>
    </lineage>
</organism>
<keyword evidence="6" id="KW-1185">Reference proteome</keyword>
<reference evidence="6" key="1">
    <citation type="submission" date="2018-12" db="EMBL/GenBank/DDBJ databases">
        <title>Complete genome sequence of Paenibacillus sp. MBLB1234.</title>
        <authorList>
            <person name="Nam Y.-D."/>
            <person name="Kang J."/>
            <person name="Chung W.-H."/>
            <person name="Park Y.S."/>
        </authorList>
    </citation>
    <scope>NUCLEOTIDE SEQUENCE [LARGE SCALE GENOMIC DNA]</scope>
    <source>
        <strain evidence="6">MBLB1234</strain>
    </source>
</reference>
<keyword evidence="2" id="KW-0175">Coiled coil</keyword>
<dbReference type="PANTHER" id="PTHR37299:SF1">
    <property type="entry name" value="STAGE 0 SPORULATION PROTEIN A HOMOLOG"/>
    <property type="match status" value="1"/>
</dbReference>
<dbReference type="GO" id="GO:0000156">
    <property type="term" value="F:phosphorelay response regulator activity"/>
    <property type="evidence" value="ECO:0007669"/>
    <property type="project" value="InterPro"/>
</dbReference>
<dbReference type="Gene3D" id="2.40.50.1020">
    <property type="entry name" value="LytTr DNA-binding domain"/>
    <property type="match status" value="1"/>
</dbReference>
<accession>A0A3S9UX82</accession>
<comment type="caution">
    <text evidence="1">Lacks conserved residue(s) required for the propagation of feature annotation.</text>
</comment>
<gene>
    <name evidence="5" type="ORF">EI981_09665</name>
</gene>
<dbReference type="EMBL" id="CP034346">
    <property type="protein sequence ID" value="AZS14697.1"/>
    <property type="molecule type" value="Genomic_DNA"/>
</dbReference>
<evidence type="ECO:0000313" key="6">
    <source>
        <dbReference type="Proteomes" id="UP000270678"/>
    </source>
</evidence>
<dbReference type="SMART" id="SM00850">
    <property type="entry name" value="LytTR"/>
    <property type="match status" value="1"/>
</dbReference>
<feature type="coiled-coil region" evidence="2">
    <location>
        <begin position="114"/>
        <end position="148"/>
    </location>
</feature>
<dbReference type="Gene3D" id="3.40.50.2300">
    <property type="match status" value="1"/>
</dbReference>
<sequence>MSNVFKKGLTCVIADNHAQSRFKIVEQVTNLGFYVVDTPASGDGLIDSVYKFMPDLIITGVLLDRTDGITACEYIKKQGFNSPIIIISRSTLSKHYSAAFELECIDYINLPLPYERFKRAIMRAKKRIEQHKKTLLMEENNIKRIRVKHRYHTIDINENSMIYIEKVDRRKYEICLTEGRVIETSSSLEEIQAACSKSIMRPHRSFLVNLDHIKMVIPDPIIQGNYLIVYPSIVKNIPLTRRNYKQFLYLTRNEFFQAYNSRSIT</sequence>
<dbReference type="PROSITE" id="PS50110">
    <property type="entry name" value="RESPONSE_REGULATORY"/>
    <property type="match status" value="1"/>
</dbReference>
<dbReference type="CDD" id="cd00156">
    <property type="entry name" value="REC"/>
    <property type="match status" value="1"/>
</dbReference>
<dbReference type="SMART" id="SM00448">
    <property type="entry name" value="REC"/>
    <property type="match status" value="1"/>
</dbReference>
<dbReference type="PROSITE" id="PS50930">
    <property type="entry name" value="HTH_LYTTR"/>
    <property type="match status" value="1"/>
</dbReference>
<feature type="domain" description="Response regulatory" evidence="3">
    <location>
        <begin position="10"/>
        <end position="125"/>
    </location>
</feature>
<dbReference type="KEGG" id="plut:EI981_09665"/>
<dbReference type="OrthoDB" id="2593448at2"/>
<protein>
    <submittedName>
        <fullName evidence="5">Response regulator</fullName>
    </submittedName>
</protein>
<evidence type="ECO:0000259" key="3">
    <source>
        <dbReference type="PROSITE" id="PS50110"/>
    </source>
</evidence>
<dbReference type="InterPro" id="IPR046947">
    <property type="entry name" value="LytR-like"/>
</dbReference>
<evidence type="ECO:0000259" key="4">
    <source>
        <dbReference type="PROSITE" id="PS50930"/>
    </source>
</evidence>
<evidence type="ECO:0000256" key="1">
    <source>
        <dbReference type="PROSITE-ProRule" id="PRU00169"/>
    </source>
</evidence>
<dbReference type="GO" id="GO:0003677">
    <property type="term" value="F:DNA binding"/>
    <property type="evidence" value="ECO:0007669"/>
    <property type="project" value="InterPro"/>
</dbReference>
<dbReference type="PANTHER" id="PTHR37299">
    <property type="entry name" value="TRANSCRIPTIONAL REGULATOR-RELATED"/>
    <property type="match status" value="1"/>
</dbReference>
<dbReference type="RefSeq" id="WP_126997599.1">
    <property type="nucleotide sequence ID" value="NZ_CP034346.1"/>
</dbReference>
<dbReference type="InterPro" id="IPR007492">
    <property type="entry name" value="LytTR_DNA-bd_dom"/>
</dbReference>
<dbReference type="SUPFAM" id="SSF52172">
    <property type="entry name" value="CheY-like"/>
    <property type="match status" value="1"/>
</dbReference>
<proteinExistence type="predicted"/>
<feature type="domain" description="HTH LytTR-type" evidence="4">
    <location>
        <begin position="142"/>
        <end position="220"/>
    </location>
</feature>
<dbReference type="InterPro" id="IPR001789">
    <property type="entry name" value="Sig_transdc_resp-reg_receiver"/>
</dbReference>
<dbReference type="Pfam" id="PF04397">
    <property type="entry name" value="LytTR"/>
    <property type="match status" value="1"/>
</dbReference>
<evidence type="ECO:0000313" key="5">
    <source>
        <dbReference type="EMBL" id="AZS14697.1"/>
    </source>
</evidence>